<dbReference type="Pfam" id="PF00419">
    <property type="entry name" value="Fimbrial"/>
    <property type="match status" value="1"/>
</dbReference>
<evidence type="ECO:0000259" key="6">
    <source>
        <dbReference type="Pfam" id="PF00419"/>
    </source>
</evidence>
<name>A0A8T6QL68_ECOLX</name>
<reference evidence="7 8" key="1">
    <citation type="submission" date="2020-02" db="EMBL/GenBank/DDBJ databases">
        <authorList>
            <person name="Subbiah M."/>
            <person name="Call D."/>
        </authorList>
    </citation>
    <scope>NUCLEOTIDE SEQUENCE [LARGE SCALE GENOMIC DNA]</scope>
    <source>
        <strain evidence="7 8">8375wB1</strain>
    </source>
</reference>
<feature type="region of interest" description="Disordered" evidence="5">
    <location>
        <begin position="52"/>
        <end position="84"/>
    </location>
</feature>
<keyword evidence="4" id="KW-0281">Fimbrium</keyword>
<comment type="caution">
    <text evidence="7">The sequence shown here is derived from an EMBL/GenBank/DDBJ whole genome shotgun (WGS) entry which is preliminary data.</text>
</comment>
<keyword evidence="3" id="KW-0732">Signal</keyword>
<gene>
    <name evidence="7" type="ORF">G3W53_32040</name>
</gene>
<sequence>QNCVRVTNIETKLVSTKVGTENGQLLGNTLTGNDAAKGVGVLIEGLATSKNPLMTLKPNDSNSVYKDYDPRGKDDTTGGVYPDQDTGITYPLHFQATLQQDGTIPIEAGEFKATSTFQVTYP</sequence>
<evidence type="ECO:0000256" key="3">
    <source>
        <dbReference type="ARBA" id="ARBA00022729"/>
    </source>
</evidence>
<feature type="non-terminal residue" evidence="7">
    <location>
        <position position="1"/>
    </location>
</feature>
<dbReference type="InterPro" id="IPR000259">
    <property type="entry name" value="Adhesion_dom_fimbrial"/>
</dbReference>
<proteinExistence type="inferred from homology"/>
<dbReference type="EMBL" id="JAAGYP010000905">
    <property type="protein sequence ID" value="NEN74539.1"/>
    <property type="molecule type" value="Genomic_DNA"/>
</dbReference>
<comment type="subcellular location">
    <subcellularLocation>
        <location evidence="1">Fimbrium</location>
    </subcellularLocation>
</comment>
<dbReference type="Proteomes" id="UP000471360">
    <property type="component" value="Unassembled WGS sequence"/>
</dbReference>
<accession>A0A8T6QL68</accession>
<protein>
    <submittedName>
        <fullName evidence="7">Fimbrial protein</fullName>
    </submittedName>
</protein>
<dbReference type="AlphaFoldDB" id="A0A8T6QL68"/>
<dbReference type="InterPro" id="IPR036937">
    <property type="entry name" value="Adhesion_dom_fimbrial_sf"/>
</dbReference>
<evidence type="ECO:0000256" key="5">
    <source>
        <dbReference type="SAM" id="MobiDB-lite"/>
    </source>
</evidence>
<dbReference type="InterPro" id="IPR008966">
    <property type="entry name" value="Adhesion_dom_sf"/>
</dbReference>
<dbReference type="GO" id="GO:0009289">
    <property type="term" value="C:pilus"/>
    <property type="evidence" value="ECO:0007669"/>
    <property type="project" value="UniProtKB-SubCell"/>
</dbReference>
<evidence type="ECO:0000256" key="2">
    <source>
        <dbReference type="ARBA" id="ARBA00006671"/>
    </source>
</evidence>
<dbReference type="PANTHER" id="PTHR33420:SF12">
    <property type="entry name" value="FIMBRIN-LIKE PROTEIN FIMI-RELATED"/>
    <property type="match status" value="1"/>
</dbReference>
<evidence type="ECO:0000256" key="4">
    <source>
        <dbReference type="ARBA" id="ARBA00023263"/>
    </source>
</evidence>
<feature type="compositionally biased region" description="Basic and acidic residues" evidence="5">
    <location>
        <begin position="66"/>
        <end position="76"/>
    </location>
</feature>
<dbReference type="PANTHER" id="PTHR33420">
    <property type="entry name" value="FIMBRIAL SUBUNIT ELFA-RELATED"/>
    <property type="match status" value="1"/>
</dbReference>
<comment type="similarity">
    <text evidence="2">Belongs to the fimbrial protein family.</text>
</comment>
<feature type="domain" description="Fimbrial-type adhesion" evidence="6">
    <location>
        <begin position="11"/>
        <end position="121"/>
    </location>
</feature>
<evidence type="ECO:0000313" key="8">
    <source>
        <dbReference type="Proteomes" id="UP000471360"/>
    </source>
</evidence>
<feature type="compositionally biased region" description="Polar residues" evidence="5">
    <location>
        <begin position="52"/>
        <end position="64"/>
    </location>
</feature>
<dbReference type="InterPro" id="IPR050263">
    <property type="entry name" value="Bact_Fimbrial_Adh_Pro"/>
</dbReference>
<organism evidence="7 8">
    <name type="scientific">Escherichia coli</name>
    <dbReference type="NCBI Taxonomy" id="562"/>
    <lineage>
        <taxon>Bacteria</taxon>
        <taxon>Pseudomonadati</taxon>
        <taxon>Pseudomonadota</taxon>
        <taxon>Gammaproteobacteria</taxon>
        <taxon>Enterobacterales</taxon>
        <taxon>Enterobacteriaceae</taxon>
        <taxon>Escherichia</taxon>
    </lineage>
</organism>
<dbReference type="GO" id="GO:0043709">
    <property type="term" value="P:cell adhesion involved in single-species biofilm formation"/>
    <property type="evidence" value="ECO:0007669"/>
    <property type="project" value="TreeGrafter"/>
</dbReference>
<dbReference type="Gene3D" id="2.60.40.1090">
    <property type="entry name" value="Fimbrial-type adhesion domain"/>
    <property type="match status" value="1"/>
</dbReference>
<evidence type="ECO:0000256" key="1">
    <source>
        <dbReference type="ARBA" id="ARBA00004561"/>
    </source>
</evidence>
<evidence type="ECO:0000313" key="7">
    <source>
        <dbReference type="EMBL" id="NEN74539.1"/>
    </source>
</evidence>
<dbReference type="SUPFAM" id="SSF49401">
    <property type="entry name" value="Bacterial adhesins"/>
    <property type="match status" value="1"/>
</dbReference>